<dbReference type="AlphaFoldDB" id="A0A7S6ZS04"/>
<organism evidence="2 3">
    <name type="scientific">Novilysobacter ciconiae</name>
    <dbReference type="NCBI Taxonomy" id="2781022"/>
    <lineage>
        <taxon>Bacteria</taxon>
        <taxon>Pseudomonadati</taxon>
        <taxon>Pseudomonadota</taxon>
        <taxon>Gammaproteobacteria</taxon>
        <taxon>Lysobacterales</taxon>
        <taxon>Lysobacteraceae</taxon>
        <taxon>Novilysobacter</taxon>
    </lineage>
</organism>
<evidence type="ECO:0000313" key="2">
    <source>
        <dbReference type="EMBL" id="QOW19174.1"/>
    </source>
</evidence>
<feature type="transmembrane region" description="Helical" evidence="1">
    <location>
        <begin position="315"/>
        <end position="338"/>
    </location>
</feature>
<feature type="transmembrane region" description="Helical" evidence="1">
    <location>
        <begin position="141"/>
        <end position="161"/>
    </location>
</feature>
<keyword evidence="1" id="KW-0472">Membrane</keyword>
<gene>
    <name evidence="2" type="ORF">INQ41_11105</name>
</gene>
<feature type="transmembrane region" description="Helical" evidence="1">
    <location>
        <begin position="350"/>
        <end position="372"/>
    </location>
</feature>
<feature type="transmembrane region" description="Helical" evidence="1">
    <location>
        <begin position="210"/>
        <end position="227"/>
    </location>
</feature>
<keyword evidence="1" id="KW-0812">Transmembrane</keyword>
<evidence type="ECO:0000256" key="1">
    <source>
        <dbReference type="SAM" id="Phobius"/>
    </source>
</evidence>
<name>A0A7S6ZS04_9GAMM</name>
<proteinExistence type="predicted"/>
<accession>A0A7S6ZS04</accession>
<feature type="transmembrane region" description="Helical" evidence="1">
    <location>
        <begin position="84"/>
        <end position="102"/>
    </location>
</feature>
<feature type="transmembrane region" description="Helical" evidence="1">
    <location>
        <begin position="168"/>
        <end position="198"/>
    </location>
</feature>
<evidence type="ECO:0000313" key="3">
    <source>
        <dbReference type="Proteomes" id="UP000594059"/>
    </source>
</evidence>
<keyword evidence="1" id="KW-1133">Transmembrane helix</keyword>
<dbReference type="Proteomes" id="UP000594059">
    <property type="component" value="Chromosome"/>
</dbReference>
<sequence>MVVIVMASAAFINAAMYISYASIPFVTSDGWYFIDAFLQKHYHGGVTLQDLYIKRSADDHAQPIQKLLLLWNAESFDLDFVIESYMGLAIAAAAWVLMLHAARCDNHDRDRGAWWILPMTASAASFVSLSGGMVFNWSLVTLGYLGPLALIGMAMASWHAVRHGRWLTLWLVAAAVAFTLDSAALICAISIALALLILEAKQRGAGWRRTAAVVAVVAVSVVAYGLTSRFYLHPHLADAAAGPSALSALRGLGAERLQQMVLSIAALSISDRPALQFYVPAKAELLHRAAGLAVVAAHAWFWWRAWRDAWNRTQFIAVTLMLFCYGAVAGIVIGRVSMFGPDYVFQQRYLMLYQLGTVAVTLMAAGADWSAWRWPQRTLVGLGLLALVAIQWPLSKVTWADAVYVQNYGNNLGREMILLGKDPTVRLASCAPTLVICQADRDEQVRSISLLRDHQLNAFSTRMLERYSMESLDAEAGPVELVDAPAP</sequence>
<feature type="transmembrane region" description="Helical" evidence="1">
    <location>
        <begin position="285"/>
        <end position="303"/>
    </location>
</feature>
<reference evidence="2 3" key="1">
    <citation type="submission" date="2020-10" db="EMBL/GenBank/DDBJ databases">
        <title>complete genome sequencing of Lysobacter sp. H21R20.</title>
        <authorList>
            <person name="Bae J.-W."/>
            <person name="Lee S.-Y."/>
        </authorList>
    </citation>
    <scope>NUCLEOTIDE SEQUENCE [LARGE SCALE GENOMIC DNA]</scope>
    <source>
        <strain evidence="2 3">H21R20</strain>
    </source>
</reference>
<dbReference type="EMBL" id="CP063656">
    <property type="protein sequence ID" value="QOW19174.1"/>
    <property type="molecule type" value="Genomic_DNA"/>
</dbReference>
<keyword evidence="3" id="KW-1185">Reference proteome</keyword>
<feature type="transmembrane region" description="Helical" evidence="1">
    <location>
        <begin position="114"/>
        <end position="135"/>
    </location>
</feature>
<feature type="transmembrane region" description="Helical" evidence="1">
    <location>
        <begin position="378"/>
        <end position="394"/>
    </location>
</feature>
<protein>
    <submittedName>
        <fullName evidence="2">Uncharacterized protein</fullName>
    </submittedName>
</protein>
<dbReference type="KEGG" id="lcic:INQ41_11105"/>